<dbReference type="OrthoDB" id="9807021at2"/>
<feature type="domain" description="Methyl-accepting transducer" evidence="3">
    <location>
        <begin position="105"/>
        <end position="277"/>
    </location>
</feature>
<dbReference type="GO" id="GO:0016020">
    <property type="term" value="C:membrane"/>
    <property type="evidence" value="ECO:0007669"/>
    <property type="project" value="InterPro"/>
</dbReference>
<reference evidence="4 5" key="1">
    <citation type="journal article" date="2001" name="J. Bacteriol.">
        <title>Genome sequence and comparative analysis of the solvent-producing bacterium Clostridium acetobutylicum.</title>
        <authorList>
            <person name="Nolling J."/>
            <person name="Breton G."/>
            <person name="Omelchenko M.V."/>
            <person name="Makarova K.S."/>
            <person name="Zeng Q."/>
            <person name="Gibson R."/>
            <person name="Lee H.M."/>
            <person name="Dubois J."/>
            <person name="Qiu D."/>
            <person name="Hitti J."/>
            <person name="Wolf Y.I."/>
            <person name="Tatusov R.L."/>
            <person name="Sabathe F."/>
            <person name="Doucette-Stamm L."/>
            <person name="Soucaille P."/>
            <person name="Daly M.J."/>
            <person name="Bennett G.N."/>
            <person name="Koonin E.V."/>
            <person name="Smith D.R."/>
        </authorList>
    </citation>
    <scope>NUCLEOTIDE SEQUENCE [LARGE SCALE GENOMIC DNA]</scope>
    <source>
        <strain evidence="5">ATCC 824 / DSM 792 / JCM 1419 / LMG 5710 / VKM B-1787</strain>
    </source>
</reference>
<dbReference type="PANTHER" id="PTHR32089:SF112">
    <property type="entry name" value="LYSOZYME-LIKE PROTEIN-RELATED"/>
    <property type="match status" value="1"/>
</dbReference>
<accession>Q97DD3</accession>
<dbReference type="EMBL" id="AE001437">
    <property type="protein sequence ID" value="AAK81470.1"/>
    <property type="molecule type" value="Genomic_DNA"/>
</dbReference>
<dbReference type="SMART" id="SM00283">
    <property type="entry name" value="MA"/>
    <property type="match status" value="1"/>
</dbReference>
<dbReference type="Gene3D" id="1.10.287.950">
    <property type="entry name" value="Methyl-accepting chemotaxis protein"/>
    <property type="match status" value="1"/>
</dbReference>
<dbReference type="PANTHER" id="PTHR32089">
    <property type="entry name" value="METHYL-ACCEPTING CHEMOTAXIS PROTEIN MCPB"/>
    <property type="match status" value="1"/>
</dbReference>
<dbReference type="eggNOG" id="COG0840">
    <property type="taxonomic scope" value="Bacteria"/>
</dbReference>
<evidence type="ECO:0000313" key="4">
    <source>
        <dbReference type="EMBL" id="AAK81470.1"/>
    </source>
</evidence>
<sequence>MEKIFESLIDAAPTIAEAFGGRAAVTIWDRDKCVYALDSNKKALAAKAGDKFDVDFIKNVGAYDIVFNKKKTYTTIFNREEHGEDLRVTMIPAINENKEVVGLVSVSMDLENAVSVKNSTLELKSSLEQTNLTISEITNSAVLLSEKLNRIIENTDVTKKLIGESNEAVALIGSIAKQSNLLGLNAAIESSKAGEFGKGFSVVAGEMRKLASNSGESSRRILSALDQMSNNIKVIIDTINELGEIATNQAASLEEVSATVEQISANSQILVDNMDMN</sequence>
<dbReference type="GeneID" id="45000036"/>
<dbReference type="InterPro" id="IPR004089">
    <property type="entry name" value="MCPsignal_dom"/>
</dbReference>
<organism evidence="4 5">
    <name type="scientific">Clostridium acetobutylicum (strain ATCC 824 / DSM 792 / JCM 1419 / IAM 19013 / LMG 5710 / NBRC 13948 / NRRL B-527 / VKM B-1787 / 2291 / W)</name>
    <dbReference type="NCBI Taxonomy" id="272562"/>
    <lineage>
        <taxon>Bacteria</taxon>
        <taxon>Bacillati</taxon>
        <taxon>Bacillota</taxon>
        <taxon>Clostridia</taxon>
        <taxon>Eubacteriales</taxon>
        <taxon>Clostridiaceae</taxon>
        <taxon>Clostridium</taxon>
    </lineage>
</organism>
<name>Q97DD3_CLOAB</name>
<keyword evidence="1 2" id="KW-0807">Transducer</keyword>
<dbReference type="RefSeq" id="WP_010966810.1">
    <property type="nucleotide sequence ID" value="NC_003030.1"/>
</dbReference>
<dbReference type="STRING" id="272562.CA_C3545"/>
<dbReference type="GO" id="GO:0007165">
    <property type="term" value="P:signal transduction"/>
    <property type="evidence" value="ECO:0007669"/>
    <property type="project" value="UniProtKB-KW"/>
</dbReference>
<dbReference type="Proteomes" id="UP000000814">
    <property type="component" value="Chromosome"/>
</dbReference>
<dbReference type="HOGENOM" id="CLU_084781_0_0_9"/>
<dbReference type="KEGG" id="cac:CA_C3545"/>
<evidence type="ECO:0000259" key="3">
    <source>
        <dbReference type="PROSITE" id="PS50111"/>
    </source>
</evidence>
<gene>
    <name evidence="4" type="ordered locus">CA_C3545</name>
</gene>
<dbReference type="PIR" id="C97335">
    <property type="entry name" value="C97335"/>
</dbReference>
<dbReference type="Pfam" id="PF00015">
    <property type="entry name" value="MCPsignal"/>
    <property type="match status" value="1"/>
</dbReference>
<proteinExistence type="predicted"/>
<evidence type="ECO:0000256" key="1">
    <source>
        <dbReference type="ARBA" id="ARBA00023224"/>
    </source>
</evidence>
<dbReference type="SUPFAM" id="SSF58104">
    <property type="entry name" value="Methyl-accepting chemotaxis protein (MCP) signaling domain"/>
    <property type="match status" value="1"/>
</dbReference>
<dbReference type="PATRIC" id="fig|272562.8.peg.3734"/>
<protein>
    <submittedName>
        <fullName evidence="4">Methyl-accepting chemotaxis protein</fullName>
    </submittedName>
</protein>
<evidence type="ECO:0000313" key="5">
    <source>
        <dbReference type="Proteomes" id="UP000000814"/>
    </source>
</evidence>
<evidence type="ECO:0000256" key="2">
    <source>
        <dbReference type="PROSITE-ProRule" id="PRU00284"/>
    </source>
</evidence>
<keyword evidence="5" id="KW-1185">Reference proteome</keyword>
<dbReference type="AlphaFoldDB" id="Q97DD3"/>
<dbReference type="PROSITE" id="PS50111">
    <property type="entry name" value="CHEMOTAXIS_TRANSDUC_2"/>
    <property type="match status" value="1"/>
</dbReference>